<evidence type="ECO:0000256" key="1">
    <source>
        <dbReference type="SAM" id="MobiDB-lite"/>
    </source>
</evidence>
<dbReference type="AlphaFoldDB" id="A0A380WAM6"/>
<sequence>MSEIIAEQTIAWLRDLASKGGKGVVNNIDARCLARIADEITRLTELNNKLTEDFNTLARDRVQWQDLAKGYSDLWRKTAGKFCEAQDALAGLRSALDSGPPTSTQVEASETSLHSSDIAAAA</sequence>
<protein>
    <submittedName>
        <fullName evidence="2">Uncharacterized protein</fullName>
    </submittedName>
</protein>
<feature type="region of interest" description="Disordered" evidence="1">
    <location>
        <begin position="94"/>
        <end position="122"/>
    </location>
</feature>
<dbReference type="Proteomes" id="UP000254343">
    <property type="component" value="Unassembled WGS sequence"/>
</dbReference>
<evidence type="ECO:0000313" key="3">
    <source>
        <dbReference type="Proteomes" id="UP000254343"/>
    </source>
</evidence>
<proteinExistence type="predicted"/>
<evidence type="ECO:0000313" key="2">
    <source>
        <dbReference type="EMBL" id="SUU86024.1"/>
    </source>
</evidence>
<reference evidence="2 3" key="1">
    <citation type="submission" date="2018-06" db="EMBL/GenBank/DDBJ databases">
        <authorList>
            <consortium name="Pathogen Informatics"/>
            <person name="Doyle S."/>
        </authorList>
    </citation>
    <scope>NUCLEOTIDE SEQUENCE [LARGE SCALE GENOMIC DNA]</scope>
    <source>
        <strain evidence="2 3">NCTC12722</strain>
    </source>
</reference>
<organism evidence="2 3">
    <name type="scientific">Afipia felis</name>
    <name type="common">Cat scratch disease bacillus</name>
    <dbReference type="NCBI Taxonomy" id="1035"/>
    <lineage>
        <taxon>Bacteria</taxon>
        <taxon>Pseudomonadati</taxon>
        <taxon>Pseudomonadota</taxon>
        <taxon>Alphaproteobacteria</taxon>
        <taxon>Hyphomicrobiales</taxon>
        <taxon>Nitrobacteraceae</taxon>
        <taxon>Afipia</taxon>
    </lineage>
</organism>
<dbReference type="RefSeq" id="WP_002716850.1">
    <property type="nucleotide sequence ID" value="NZ_UFSI01000001.1"/>
</dbReference>
<feature type="compositionally biased region" description="Polar residues" evidence="1">
    <location>
        <begin position="100"/>
        <end position="115"/>
    </location>
</feature>
<gene>
    <name evidence="2" type="ORF">NCTC12722_03245</name>
</gene>
<accession>A0A380WAM6</accession>
<name>A0A380WAM6_AFIFE</name>
<dbReference type="EMBL" id="UIGB01000001">
    <property type="protein sequence ID" value="SUU86024.1"/>
    <property type="molecule type" value="Genomic_DNA"/>
</dbReference>